<proteinExistence type="predicted"/>
<name>A0A085V4Y5_PSESX</name>
<evidence type="ECO:0000313" key="2">
    <source>
        <dbReference type="EMBL" id="KFE50498.1"/>
    </source>
</evidence>
<dbReference type="AlphaFoldDB" id="A0A085V4Y5"/>
<dbReference type="RefSeq" id="WP_020294097.1">
    <property type="nucleotide sequence ID" value="NZ_JPQT01000109.1"/>
</dbReference>
<organism evidence="2 3">
    <name type="scientific">Pseudomonas syringae</name>
    <dbReference type="NCBI Taxonomy" id="317"/>
    <lineage>
        <taxon>Bacteria</taxon>
        <taxon>Pseudomonadati</taxon>
        <taxon>Pseudomonadota</taxon>
        <taxon>Gammaproteobacteria</taxon>
        <taxon>Pseudomonadales</taxon>
        <taxon>Pseudomonadaceae</taxon>
        <taxon>Pseudomonas</taxon>
    </lineage>
</organism>
<dbReference type="EMBL" id="JPQT01000109">
    <property type="protein sequence ID" value="KFE50498.1"/>
    <property type="molecule type" value="Genomic_DNA"/>
</dbReference>
<sequence>MTNLSTNQHDPRNDPGFDPDSPDVADPQIDPIGPAKAPDDGQDVGSDKRVDDDQYPPYDDEK</sequence>
<dbReference type="Proteomes" id="UP000028643">
    <property type="component" value="Unassembled WGS sequence"/>
</dbReference>
<dbReference type="InterPro" id="IPR046063">
    <property type="entry name" value="DUF6021"/>
</dbReference>
<evidence type="ECO:0000313" key="3">
    <source>
        <dbReference type="Proteomes" id="UP000028643"/>
    </source>
</evidence>
<protein>
    <submittedName>
        <fullName evidence="2">Uncharacterized protein</fullName>
    </submittedName>
</protein>
<dbReference type="Pfam" id="PF19485">
    <property type="entry name" value="DUF6021"/>
    <property type="match status" value="1"/>
</dbReference>
<evidence type="ECO:0000256" key="1">
    <source>
        <dbReference type="SAM" id="MobiDB-lite"/>
    </source>
</evidence>
<gene>
    <name evidence="2" type="ORF">IV02_16550</name>
</gene>
<dbReference type="PATRIC" id="fig|317.174.peg.3383"/>
<reference evidence="2 3" key="1">
    <citation type="submission" date="2014-07" db="EMBL/GenBank/DDBJ databases">
        <title>Draft Genome Sequences of Environmental Pseudomonas syringae strains.</title>
        <authorList>
            <person name="Baltrus D.A."/>
            <person name="Berge O."/>
            <person name="Morris C."/>
        </authorList>
    </citation>
    <scope>NUCLEOTIDE SEQUENCE [LARGE SCALE GENOMIC DNA]</scope>
    <source>
        <strain evidence="2 3">CEB003</strain>
    </source>
</reference>
<feature type="region of interest" description="Disordered" evidence="1">
    <location>
        <begin position="1"/>
        <end position="62"/>
    </location>
</feature>
<accession>A0A085V4Y5</accession>
<comment type="caution">
    <text evidence="2">The sequence shown here is derived from an EMBL/GenBank/DDBJ whole genome shotgun (WGS) entry which is preliminary data.</text>
</comment>